<dbReference type="Gene3D" id="1.25.40.20">
    <property type="entry name" value="Ankyrin repeat-containing domain"/>
    <property type="match status" value="2"/>
</dbReference>
<evidence type="ECO:0000256" key="2">
    <source>
        <dbReference type="ARBA" id="ARBA00023043"/>
    </source>
</evidence>
<evidence type="ECO:0000256" key="1">
    <source>
        <dbReference type="ARBA" id="ARBA00022737"/>
    </source>
</evidence>
<accession>A0A1Q5TBR8</accession>
<proteinExistence type="predicted"/>
<keyword evidence="4" id="KW-1185">Reference proteome</keyword>
<keyword evidence="2" id="KW-0040">ANK repeat</keyword>
<name>A0A1Q5TBR8_9EURO</name>
<dbReference type="GO" id="GO:0010468">
    <property type="term" value="P:regulation of gene expression"/>
    <property type="evidence" value="ECO:0007669"/>
    <property type="project" value="TreeGrafter"/>
</dbReference>
<evidence type="ECO:0000313" key="4">
    <source>
        <dbReference type="Proteomes" id="UP000186955"/>
    </source>
</evidence>
<sequence length="532" mass="60411">MSVHTSESMMSSDDDKMLQRTNSSDAFRSNHDDSFCYRLQAEILKASPYSGIGECVPNPGGSHHPHLEDVLGRTCLHYAAQTKELHRAFGNEEAVGDFWAELLEHFGDKLTACDNEGRTALSWAAEAGNSSAISNLLGSFKQPDHTHLFYDDKDKKGNTPLFYLLQFRKDQPRRDGKRPTNDYDVSAIAEKENWLVGRLIWEIEWHSWSGFVSEHLEESFLSQGPLPPHYFGKEVLNKRFNGQTLLSRAVEFKDYSFVHVLSLVDGIDVTKVDVDENGVKGKSPLLHAIDNGDKDMVKLLKWNALRGPEKDLSTLLDSFIDKSKNESKESVERLESLLDLQALREVGDLEEEGVVTEDIEIGRQEEEDPTRAYLVKVLRCSWKLKALPMVQFLLENGASPRPLQLTKKACVKACQEVEFARSRNQYGFHEVKLHDDEVVCKMLIRFPNETDIFTKQGRSLEEMEDPKCTTRWIQWTTSRNGFVCYESTLSSGQIPGSSYAFVKDLISDIEDGWMQIFNTAEDRLNTNPSANI</sequence>
<dbReference type="InterPro" id="IPR036770">
    <property type="entry name" value="Ankyrin_rpt-contain_sf"/>
</dbReference>
<organism evidence="3 4">
    <name type="scientific">Penicillium subrubescens</name>
    <dbReference type="NCBI Taxonomy" id="1316194"/>
    <lineage>
        <taxon>Eukaryota</taxon>
        <taxon>Fungi</taxon>
        <taxon>Dikarya</taxon>
        <taxon>Ascomycota</taxon>
        <taxon>Pezizomycotina</taxon>
        <taxon>Eurotiomycetes</taxon>
        <taxon>Eurotiomycetidae</taxon>
        <taxon>Eurotiales</taxon>
        <taxon>Aspergillaceae</taxon>
        <taxon>Penicillium</taxon>
    </lineage>
</organism>
<dbReference type="STRING" id="1316194.A0A1Q5TBR8"/>
<comment type="caution">
    <text evidence="3">The sequence shown here is derived from an EMBL/GenBank/DDBJ whole genome shotgun (WGS) entry which is preliminary data.</text>
</comment>
<protein>
    <submittedName>
        <fullName evidence="3">Uncharacterized protein</fullName>
    </submittedName>
</protein>
<dbReference type="InterPro" id="IPR002110">
    <property type="entry name" value="Ankyrin_rpt"/>
</dbReference>
<keyword evidence="1" id="KW-0677">Repeat</keyword>
<evidence type="ECO:0000313" key="3">
    <source>
        <dbReference type="EMBL" id="OKO97661.1"/>
    </source>
</evidence>
<dbReference type="Proteomes" id="UP000186955">
    <property type="component" value="Unassembled WGS sequence"/>
</dbReference>
<dbReference type="PANTHER" id="PTHR24124:SF14">
    <property type="entry name" value="CHROMOSOME UNDETERMINED SCAFFOLD_25, WHOLE GENOME SHOTGUN SEQUENCE"/>
    <property type="match status" value="1"/>
</dbReference>
<dbReference type="GO" id="GO:0005634">
    <property type="term" value="C:nucleus"/>
    <property type="evidence" value="ECO:0007669"/>
    <property type="project" value="TreeGrafter"/>
</dbReference>
<dbReference type="PANTHER" id="PTHR24124">
    <property type="entry name" value="ANKYRIN REPEAT FAMILY A"/>
    <property type="match status" value="1"/>
</dbReference>
<dbReference type="EMBL" id="MNBE01000688">
    <property type="protein sequence ID" value="OKO97661.1"/>
    <property type="molecule type" value="Genomic_DNA"/>
</dbReference>
<dbReference type="SMART" id="SM00248">
    <property type="entry name" value="ANK"/>
    <property type="match status" value="4"/>
</dbReference>
<reference evidence="3 4" key="1">
    <citation type="submission" date="2016-10" db="EMBL/GenBank/DDBJ databases">
        <title>Genome sequence of the ascomycete fungus Penicillium subrubescens.</title>
        <authorList>
            <person name="De Vries R.P."/>
            <person name="Peng M."/>
            <person name="Dilokpimol A."/>
            <person name="Hilden K."/>
            <person name="Makela M.R."/>
            <person name="Grigoriev I."/>
            <person name="Riley R."/>
            <person name="Granchi Z."/>
        </authorList>
    </citation>
    <scope>NUCLEOTIDE SEQUENCE [LARGE SCALE GENOMIC DNA]</scope>
    <source>
        <strain evidence="3 4">CBS 132785</strain>
    </source>
</reference>
<dbReference type="AlphaFoldDB" id="A0A1Q5TBR8"/>
<gene>
    <name evidence="3" type="ORF">PENSUB_9952</name>
</gene>
<dbReference type="SUPFAM" id="SSF48403">
    <property type="entry name" value="Ankyrin repeat"/>
    <property type="match status" value="1"/>
</dbReference>